<dbReference type="GO" id="GO:0005524">
    <property type="term" value="F:ATP binding"/>
    <property type="evidence" value="ECO:0007669"/>
    <property type="project" value="InterPro"/>
</dbReference>
<keyword evidence="4" id="KW-1185">Reference proteome</keyword>
<evidence type="ECO:0000313" key="3">
    <source>
        <dbReference type="EMBL" id="VVC31860.1"/>
    </source>
</evidence>
<reference evidence="3 4" key="1">
    <citation type="submission" date="2019-08" db="EMBL/GenBank/DDBJ databases">
        <authorList>
            <person name="Alioto T."/>
            <person name="Alioto T."/>
            <person name="Gomez Garrido J."/>
        </authorList>
    </citation>
    <scope>NUCLEOTIDE SEQUENCE [LARGE SCALE GENOMIC DNA]</scope>
</reference>
<sequence length="500" mass="58183">MNNGRFKHGIYISQKPSRCSVVINHVFKTYRKKTIFNDVNLVAHSGQICAILGAIKSGKSMLLSCLVGGAKIDKGHIWVLGGQPGTKSSKTFTKNIGYMPQKFCLYQTMTFLELLAYFGQLYSINYQFILWRINYYNELFTLPPANAIIRNLSFSEKRIVSFLIAVFHRPRLIVLDEPTVGLDVFKRKQIWKYLYHVIRTWKPTLIIATNTTEEAFLATEIAYLKNGQIIFKKEVKELQQMNPNKSINVIVDDLYNIIMSNVDFDEWNNSNQTEIPADKKLNLYKRIKPRSTIWKLKTITIQNIKFLTKNIWMFILICVIPTLQVIFYCKNYGEHPNLMFIAVYNQETVDCVNNQCEHIRNCVYFSCNFINSFSTNNIETKYYDSELLARDSFITGLTLGYIKVPKNYTKAIIKSITESTLDETYDVLEKSSICIEIDMLKFEFGKLLKQKLMNVHRLHLISIYNHYNMSNKYAEIPLKIHNKYNNEQLTENTASGIISW</sequence>
<dbReference type="EMBL" id="CABPRJ010000951">
    <property type="protein sequence ID" value="VVC31860.1"/>
    <property type="molecule type" value="Genomic_DNA"/>
</dbReference>
<proteinExistence type="predicted"/>
<dbReference type="PANTHER" id="PTHR43038:SF3">
    <property type="entry name" value="ABC TRANSPORTER G FAMILY MEMBER 20 ISOFORM X1"/>
    <property type="match status" value="1"/>
</dbReference>
<dbReference type="Pfam" id="PF00005">
    <property type="entry name" value="ABC_tran"/>
    <property type="match status" value="1"/>
</dbReference>
<keyword evidence="1" id="KW-0472">Membrane</keyword>
<dbReference type="GO" id="GO:0016887">
    <property type="term" value="F:ATP hydrolysis activity"/>
    <property type="evidence" value="ECO:0007669"/>
    <property type="project" value="InterPro"/>
</dbReference>
<dbReference type="PROSITE" id="PS50893">
    <property type="entry name" value="ABC_TRANSPORTER_2"/>
    <property type="match status" value="1"/>
</dbReference>
<name>A0A5E4MNE5_9HEMI</name>
<dbReference type="OrthoDB" id="10255969at2759"/>
<protein>
    <submittedName>
        <fullName evidence="3">ABC transporter-like,P-loop containing nucleoside triphosphate hydrolase</fullName>
    </submittedName>
</protein>
<keyword evidence="1" id="KW-1133">Transmembrane helix</keyword>
<evidence type="ECO:0000313" key="4">
    <source>
        <dbReference type="Proteomes" id="UP000325440"/>
    </source>
</evidence>
<accession>A0A5E4MNE5</accession>
<keyword evidence="1" id="KW-0812">Transmembrane</keyword>
<organism evidence="3 4">
    <name type="scientific">Cinara cedri</name>
    <dbReference type="NCBI Taxonomy" id="506608"/>
    <lineage>
        <taxon>Eukaryota</taxon>
        <taxon>Metazoa</taxon>
        <taxon>Ecdysozoa</taxon>
        <taxon>Arthropoda</taxon>
        <taxon>Hexapoda</taxon>
        <taxon>Insecta</taxon>
        <taxon>Pterygota</taxon>
        <taxon>Neoptera</taxon>
        <taxon>Paraneoptera</taxon>
        <taxon>Hemiptera</taxon>
        <taxon>Sternorrhyncha</taxon>
        <taxon>Aphidomorpha</taxon>
        <taxon>Aphidoidea</taxon>
        <taxon>Aphididae</taxon>
        <taxon>Lachninae</taxon>
        <taxon>Cinara</taxon>
    </lineage>
</organism>
<gene>
    <name evidence="3" type="ORF">CINCED_3A012890</name>
</gene>
<dbReference type="Gene3D" id="3.40.50.300">
    <property type="entry name" value="P-loop containing nucleotide triphosphate hydrolases"/>
    <property type="match status" value="1"/>
</dbReference>
<feature type="domain" description="ABC transporter" evidence="2">
    <location>
        <begin position="21"/>
        <end position="251"/>
    </location>
</feature>
<dbReference type="InterPro" id="IPR003439">
    <property type="entry name" value="ABC_transporter-like_ATP-bd"/>
</dbReference>
<dbReference type="SUPFAM" id="SSF52540">
    <property type="entry name" value="P-loop containing nucleoside triphosphate hydrolases"/>
    <property type="match status" value="1"/>
</dbReference>
<feature type="transmembrane region" description="Helical" evidence="1">
    <location>
        <begin position="311"/>
        <end position="329"/>
    </location>
</feature>
<dbReference type="PANTHER" id="PTHR43038">
    <property type="entry name" value="ATP-BINDING CASSETTE, SUB-FAMILY H, MEMBER 1"/>
    <property type="match status" value="1"/>
</dbReference>
<dbReference type="InterPro" id="IPR027417">
    <property type="entry name" value="P-loop_NTPase"/>
</dbReference>
<evidence type="ECO:0000256" key="1">
    <source>
        <dbReference type="SAM" id="Phobius"/>
    </source>
</evidence>
<dbReference type="Proteomes" id="UP000325440">
    <property type="component" value="Unassembled WGS sequence"/>
</dbReference>
<keyword evidence="3" id="KW-0378">Hydrolase</keyword>
<evidence type="ECO:0000259" key="2">
    <source>
        <dbReference type="PROSITE" id="PS50893"/>
    </source>
</evidence>
<dbReference type="AlphaFoldDB" id="A0A5E4MNE5"/>